<evidence type="ECO:0000259" key="1">
    <source>
        <dbReference type="Pfam" id="PF11955"/>
    </source>
</evidence>
<proteinExistence type="predicted"/>
<feature type="domain" description="PORR" evidence="1">
    <location>
        <begin position="35"/>
        <end position="273"/>
    </location>
</feature>
<dbReference type="InterPro" id="IPR021099">
    <property type="entry name" value="PORR_domain"/>
</dbReference>
<dbReference type="PANTHER" id="PTHR31476:SF15">
    <property type="entry name" value="ASSOCIATED SALT-INDUCIBLE PROTEIN, PUTATIVE-RELATED"/>
    <property type="match status" value="1"/>
</dbReference>
<dbReference type="EMBL" id="JBJKBG010000009">
    <property type="protein sequence ID" value="KAL3721719.1"/>
    <property type="molecule type" value="Genomic_DNA"/>
</dbReference>
<evidence type="ECO:0000313" key="3">
    <source>
        <dbReference type="Proteomes" id="UP001634007"/>
    </source>
</evidence>
<keyword evidence="3" id="KW-1185">Reference proteome</keyword>
<dbReference type="Pfam" id="PF11955">
    <property type="entry name" value="PORR"/>
    <property type="match status" value="1"/>
</dbReference>
<dbReference type="Proteomes" id="UP001634007">
    <property type="component" value="Unassembled WGS sequence"/>
</dbReference>
<protein>
    <recommendedName>
        <fullName evidence="1">PORR domain-containing protein</fullName>
    </recommendedName>
</protein>
<reference evidence="2 3" key="1">
    <citation type="submission" date="2024-11" db="EMBL/GenBank/DDBJ databases">
        <title>Chromosome-level genome assembly of Eucalyptus globulus Labill. provides insights into its genome evolution.</title>
        <authorList>
            <person name="Li X."/>
        </authorList>
    </citation>
    <scope>NUCLEOTIDE SEQUENCE [LARGE SCALE GENOMIC DNA]</scope>
    <source>
        <strain evidence="2">CL2024</strain>
        <tissue evidence="2">Fresh tender leaves</tissue>
    </source>
</reference>
<sequence length="282" mass="32463">MNWRFIFKPSRCCSSVVITTRTKTTSARYVASRARDPTFKKLMEKYKSLLKVVAIQDLFLASSNPSSSISLDFLNRLSQKLRLNRGAASFLHKYPHIFQIFYDTNKSQSFCKLTNAAIIIALEVSQAIKASMPLVVDRLLRLLLMTSKKSLPLCAAFKVWRELCLPDDFEDSVISRNSNLFRHCDGHEPNTHILKLADVVPEKSHLTAAVENWRVIECCREDSHVDRTEIRFSFKHGFPPAIRLSKDWKAKAQEWQRLPYVGPYEGIREKRKSKAAIMVLEK</sequence>
<dbReference type="InterPro" id="IPR045040">
    <property type="entry name" value="PORR_fam"/>
</dbReference>
<accession>A0ABD3J5L4</accession>
<evidence type="ECO:0000313" key="2">
    <source>
        <dbReference type="EMBL" id="KAL3721719.1"/>
    </source>
</evidence>
<comment type="caution">
    <text evidence="2">The sequence shown here is derived from an EMBL/GenBank/DDBJ whole genome shotgun (WGS) entry which is preliminary data.</text>
</comment>
<dbReference type="PANTHER" id="PTHR31476">
    <property type="entry name" value="PROTEIN WHAT'S THIS FACTOR 1 HOMOLOG, CHLOROPLASTIC"/>
    <property type="match status" value="1"/>
</dbReference>
<name>A0ABD3J5L4_EUCGL</name>
<gene>
    <name evidence="2" type="ORF">ACJRO7_034114</name>
</gene>
<organism evidence="2 3">
    <name type="scientific">Eucalyptus globulus</name>
    <name type="common">Tasmanian blue gum</name>
    <dbReference type="NCBI Taxonomy" id="34317"/>
    <lineage>
        <taxon>Eukaryota</taxon>
        <taxon>Viridiplantae</taxon>
        <taxon>Streptophyta</taxon>
        <taxon>Embryophyta</taxon>
        <taxon>Tracheophyta</taxon>
        <taxon>Spermatophyta</taxon>
        <taxon>Magnoliopsida</taxon>
        <taxon>eudicotyledons</taxon>
        <taxon>Gunneridae</taxon>
        <taxon>Pentapetalae</taxon>
        <taxon>rosids</taxon>
        <taxon>malvids</taxon>
        <taxon>Myrtales</taxon>
        <taxon>Myrtaceae</taxon>
        <taxon>Myrtoideae</taxon>
        <taxon>Eucalypteae</taxon>
        <taxon>Eucalyptus</taxon>
    </lineage>
</organism>
<dbReference type="AlphaFoldDB" id="A0ABD3J5L4"/>